<organism evidence="1 2">
    <name type="scientific">Entomophthora muscae</name>
    <dbReference type="NCBI Taxonomy" id="34485"/>
    <lineage>
        <taxon>Eukaryota</taxon>
        <taxon>Fungi</taxon>
        <taxon>Fungi incertae sedis</taxon>
        <taxon>Zoopagomycota</taxon>
        <taxon>Entomophthoromycotina</taxon>
        <taxon>Entomophthoromycetes</taxon>
        <taxon>Entomophthorales</taxon>
        <taxon>Entomophthoraceae</taxon>
        <taxon>Entomophthora</taxon>
    </lineage>
</organism>
<name>A0ACC2SFM1_9FUNG</name>
<reference evidence="1" key="1">
    <citation type="submission" date="2022-04" db="EMBL/GenBank/DDBJ databases">
        <title>Genome of the entomopathogenic fungus Entomophthora muscae.</title>
        <authorList>
            <person name="Elya C."/>
            <person name="Lovett B.R."/>
            <person name="Lee E."/>
            <person name="Macias A.M."/>
            <person name="Hajek A.E."/>
            <person name="De Bivort B.L."/>
            <person name="Kasson M.T."/>
            <person name="De Fine Licht H.H."/>
            <person name="Stajich J.E."/>
        </authorList>
    </citation>
    <scope>NUCLEOTIDE SEQUENCE</scope>
    <source>
        <strain evidence="1">Berkeley</strain>
    </source>
</reference>
<sequence>MLSIGAVIQEQGCLLKTQKFIDILHSLAESPKKHAVALRHPVEGGEYIETSYLQFYNAVINTAAKLGDSLDEGTVTVGYVSNSHASYAMNLFALMLLDITPVMLSPRNTVDTQIHLLESAGATALVYEPMYEGMAKECLDKLSNLVLRETILLEPSLYATPSSRPEPLNTSGSDIHEKIVLIMHSSGTTDAPKLISISNRYTQSTIQRYRMNRTFCQKLRGTMLAVSPLFHLFGLVNFIWFLSNWDTVVFPTSLSPNRILDISERTKVTLILLLPYQIKQLAEYCHSFPERWEILKSMNALHFGGAPLPSELGRVLLNQGVMLLNGYGTTETGFLAGGLSGPSNPECRKLTLAKGLKYQLCNGYKDTAQIRILADDQNLASGLCHKKEGYLLADRLRILGKDGFGLHLEVLGRVDDTLVHPSGEKTYPVPMESSLLDSPLIHRCVILNNRKIHNCLLIQLNKEQFLRHPPLHAIQEIHLAIDKANANAPIYSRIDHSLVYILPLATDKELPVTVKGNIARSKAEEMFQNELTKLDSDFTRAPSEGPVSDLEYQSVLIQIKSLLLNMSIDPESDFFEKGLDSLSAVKLKNQLCAIYPSANITANTLYDNTTAPDLAKYICHPPQPYSNLTLAQKEVNALIEANTKFPKPTKAIKTKHPTKLDVLVTGANGSLGNFILKDLLKQPWVDHVYAFARANSPEEAASRIQTGLQSRGITLTEDEWSRVKAFPFEPNTPFFDSIVGRVHVIYHVAWRMSFLHGLSQFNDCIESTSALLRLSATSPLRPTFHFVSSIGAALPVMKKNPIPEKELSTQLTQGGLITGYNLSKLVAEVICCRWSRQFKFPLHIHRVGQIVGDTLLGAWNTKEHIPLLIKASQVMGILPNKLTPYISWIPVDVAAQAMVELNTSFLPIDAPIVHHIANPNLIPWELILDLLHAAGLQFKHVSPKHFFNTLYNTPKYQDPTVNPLASLTQFWDSLLSPTSTSHLLQTTFTAHHSSVIRHCPEMDAPLVQKFIHHWIQTGFLTHHQ</sequence>
<keyword evidence="2" id="KW-1185">Reference proteome</keyword>
<gene>
    <name evidence="1" type="ORF">DSO57_1024297</name>
</gene>
<evidence type="ECO:0000313" key="2">
    <source>
        <dbReference type="Proteomes" id="UP001165960"/>
    </source>
</evidence>
<evidence type="ECO:0000313" key="1">
    <source>
        <dbReference type="EMBL" id="KAJ9061064.1"/>
    </source>
</evidence>
<dbReference type="EMBL" id="QTSX02005101">
    <property type="protein sequence ID" value="KAJ9061064.1"/>
    <property type="molecule type" value="Genomic_DNA"/>
</dbReference>
<dbReference type="Proteomes" id="UP001165960">
    <property type="component" value="Unassembled WGS sequence"/>
</dbReference>
<proteinExistence type="predicted"/>
<accession>A0ACC2SFM1</accession>
<comment type="caution">
    <text evidence="1">The sequence shown here is derived from an EMBL/GenBank/DDBJ whole genome shotgun (WGS) entry which is preliminary data.</text>
</comment>
<protein>
    <submittedName>
        <fullName evidence="1">Uncharacterized protein</fullName>
    </submittedName>
</protein>